<name>A0A8T0PFI6_PANVG</name>
<evidence type="ECO:0000313" key="2">
    <source>
        <dbReference type="EMBL" id="KAG2557184.1"/>
    </source>
</evidence>
<keyword evidence="3" id="KW-1185">Reference proteome</keyword>
<reference evidence="2" key="1">
    <citation type="submission" date="2020-05" db="EMBL/GenBank/DDBJ databases">
        <title>WGS assembly of Panicum virgatum.</title>
        <authorList>
            <person name="Lovell J.T."/>
            <person name="Jenkins J."/>
            <person name="Shu S."/>
            <person name="Juenger T.E."/>
            <person name="Schmutz J."/>
        </authorList>
    </citation>
    <scope>NUCLEOTIDE SEQUENCE</scope>
    <source>
        <strain evidence="2">AP13</strain>
    </source>
</reference>
<protein>
    <submittedName>
        <fullName evidence="2">Uncharacterized protein</fullName>
    </submittedName>
</protein>
<dbReference type="EMBL" id="CM029052">
    <property type="protein sequence ID" value="KAG2557184.1"/>
    <property type="molecule type" value="Genomic_DNA"/>
</dbReference>
<organism evidence="2 3">
    <name type="scientific">Panicum virgatum</name>
    <name type="common">Blackwell switchgrass</name>
    <dbReference type="NCBI Taxonomy" id="38727"/>
    <lineage>
        <taxon>Eukaryota</taxon>
        <taxon>Viridiplantae</taxon>
        <taxon>Streptophyta</taxon>
        <taxon>Embryophyta</taxon>
        <taxon>Tracheophyta</taxon>
        <taxon>Spermatophyta</taxon>
        <taxon>Magnoliopsida</taxon>
        <taxon>Liliopsida</taxon>
        <taxon>Poales</taxon>
        <taxon>Poaceae</taxon>
        <taxon>PACMAD clade</taxon>
        <taxon>Panicoideae</taxon>
        <taxon>Panicodae</taxon>
        <taxon>Paniceae</taxon>
        <taxon>Panicinae</taxon>
        <taxon>Panicum</taxon>
        <taxon>Panicum sect. Hiantes</taxon>
    </lineage>
</organism>
<sequence length="185" mass="19195">MQGGSLARLHENARNDPFHGARLSQVASAQFFESNHLLSPPTSFLRSCPGSSHSDRQSNHARRGHLPFGSPEHLRAAGGVATPGQGSSYSGHRSTRAWLAEQPCPAGATTHPRASGSTKRGGGVAMCGRSGSPTGRRRTPSLQRQLPADYRRGHAQPGAAPPRIGGAPPSGKGNSPQAARAATCS</sequence>
<feature type="compositionally biased region" description="Low complexity" evidence="1">
    <location>
        <begin position="155"/>
        <end position="171"/>
    </location>
</feature>
<proteinExistence type="predicted"/>
<evidence type="ECO:0000313" key="3">
    <source>
        <dbReference type="Proteomes" id="UP000823388"/>
    </source>
</evidence>
<dbReference type="AlphaFoldDB" id="A0A8T0PFI6"/>
<evidence type="ECO:0000256" key="1">
    <source>
        <dbReference type="SAM" id="MobiDB-lite"/>
    </source>
</evidence>
<gene>
    <name evidence="2" type="ORF">PVAP13_8NG181901</name>
</gene>
<comment type="caution">
    <text evidence="2">The sequence shown here is derived from an EMBL/GenBank/DDBJ whole genome shotgun (WGS) entry which is preliminary data.</text>
</comment>
<accession>A0A8T0PFI6</accession>
<dbReference type="Proteomes" id="UP000823388">
    <property type="component" value="Chromosome 8N"/>
</dbReference>
<feature type="compositionally biased region" description="Polar residues" evidence="1">
    <location>
        <begin position="43"/>
        <end position="52"/>
    </location>
</feature>
<feature type="region of interest" description="Disordered" evidence="1">
    <location>
        <begin position="43"/>
        <end position="185"/>
    </location>
</feature>